<accession>A0A2B4SPR8</accession>
<name>A0A2B4SPR8_STYPI</name>
<evidence type="ECO:0000313" key="5">
    <source>
        <dbReference type="EMBL" id="PFX30598.1"/>
    </source>
</evidence>
<organism evidence="5 6">
    <name type="scientific">Stylophora pistillata</name>
    <name type="common">Smooth cauliflower coral</name>
    <dbReference type="NCBI Taxonomy" id="50429"/>
    <lineage>
        <taxon>Eukaryota</taxon>
        <taxon>Metazoa</taxon>
        <taxon>Cnidaria</taxon>
        <taxon>Anthozoa</taxon>
        <taxon>Hexacorallia</taxon>
        <taxon>Scleractinia</taxon>
        <taxon>Astrocoeniina</taxon>
        <taxon>Pocilloporidae</taxon>
        <taxon>Stylophora</taxon>
    </lineage>
</organism>
<evidence type="ECO:0000259" key="4">
    <source>
        <dbReference type="Pfam" id="PF13193"/>
    </source>
</evidence>
<dbReference type="InterPro" id="IPR020845">
    <property type="entry name" value="AMP-binding_CS"/>
</dbReference>
<dbReference type="Gene3D" id="3.40.50.12780">
    <property type="entry name" value="N-terminal domain of ligase-like"/>
    <property type="match status" value="1"/>
</dbReference>
<dbReference type="Proteomes" id="UP000225706">
    <property type="component" value="Unassembled WGS sequence"/>
</dbReference>
<dbReference type="InterPro" id="IPR025110">
    <property type="entry name" value="AMP-bd_C"/>
</dbReference>
<dbReference type="GO" id="GO:0005737">
    <property type="term" value="C:cytoplasm"/>
    <property type="evidence" value="ECO:0007669"/>
    <property type="project" value="UniProtKB-ARBA"/>
</dbReference>
<dbReference type="EMBL" id="LSMT01000048">
    <property type="protein sequence ID" value="PFX30598.1"/>
    <property type="molecule type" value="Genomic_DNA"/>
</dbReference>
<dbReference type="Pfam" id="PF00501">
    <property type="entry name" value="AMP-binding"/>
    <property type="match status" value="1"/>
</dbReference>
<dbReference type="Pfam" id="PF13193">
    <property type="entry name" value="AMP-binding_C"/>
    <property type="match status" value="1"/>
</dbReference>
<dbReference type="PANTHER" id="PTHR43201:SF8">
    <property type="entry name" value="ACYL-COA SYNTHETASE FAMILY MEMBER 3"/>
    <property type="match status" value="1"/>
</dbReference>
<dbReference type="GO" id="GO:0031956">
    <property type="term" value="F:medium-chain fatty acid-CoA ligase activity"/>
    <property type="evidence" value="ECO:0007669"/>
    <property type="project" value="TreeGrafter"/>
</dbReference>
<protein>
    <submittedName>
        <fullName evidence="5">Acyl-CoA synthetase family member 3, mitochondrial</fullName>
    </submittedName>
</protein>
<dbReference type="AlphaFoldDB" id="A0A2B4SPR8"/>
<evidence type="ECO:0000313" key="6">
    <source>
        <dbReference type="Proteomes" id="UP000225706"/>
    </source>
</evidence>
<sequence length="531" mass="59407">MWTSFSKFLGKFHRLSPSCCLGNFIKRYISSSRVINNRSEWNSVVFLRAREYKDRVAIVDSNGSHSYEHVLHLSQIIGNKILERIGKRDLSGRCVAFLCPNDVSYVASKWAIWRNGGTAVPLCNSHPASMHDYVIQDCNAELVISSSDYAPKLESIAKGQEVDIMFLTDVNQVLASANQMLSSEELTTVEMTEQCWDKRDAMIVYTSGTTGQPKGVLSTHGNLRSQITALVKAWEWTAADYIIHCLPLHHVHGIVNVLLCPLWVGATCHMLPKFKPDKVWDILTGDEPRPSLFMAVPTIYSKLIEHYEKEKWTEQEKERIRFRCEQLRLMVSGSAALPEPVMKRWKEITGHTLLERYGMTEIGMALSNPLHGPRLAGSVGTPLPGTEVRIVTENVDGEKEVIAAGNEHGSSVSSCNEGREGELQVRGPSVFKCYWNKPDATRETFTEDSWFKTGDTAAYTDRVYSILGRTSVDIIESGGYKISALEVERHLLSHNDIIDCAVLGKPDPVWGERVAAIVTLSPGKVCICNQY</sequence>
<feature type="domain" description="AMP-dependent synthetase/ligase" evidence="3">
    <location>
        <begin position="48"/>
        <end position="435"/>
    </location>
</feature>
<keyword evidence="6" id="KW-1185">Reference proteome</keyword>
<keyword evidence="2" id="KW-0436">Ligase</keyword>
<reference evidence="6" key="1">
    <citation type="journal article" date="2017" name="bioRxiv">
        <title>Comparative analysis of the genomes of Stylophora pistillata and Acropora digitifera provides evidence for extensive differences between species of corals.</title>
        <authorList>
            <person name="Voolstra C.R."/>
            <person name="Li Y."/>
            <person name="Liew Y.J."/>
            <person name="Baumgarten S."/>
            <person name="Zoccola D."/>
            <person name="Flot J.-F."/>
            <person name="Tambutte S."/>
            <person name="Allemand D."/>
            <person name="Aranda M."/>
        </authorList>
    </citation>
    <scope>NUCLEOTIDE SEQUENCE [LARGE SCALE GENOMIC DNA]</scope>
</reference>
<feature type="domain" description="AMP-binding enzyme C-terminal" evidence="4">
    <location>
        <begin position="486"/>
        <end position="523"/>
    </location>
</feature>
<dbReference type="CDD" id="cd05941">
    <property type="entry name" value="MCS"/>
    <property type="match status" value="1"/>
</dbReference>
<dbReference type="InterPro" id="IPR042099">
    <property type="entry name" value="ANL_N_sf"/>
</dbReference>
<evidence type="ECO:0000256" key="2">
    <source>
        <dbReference type="ARBA" id="ARBA00022598"/>
    </source>
</evidence>
<gene>
    <name evidence="5" type="primary">acsf3</name>
    <name evidence="5" type="ORF">AWC38_SpisGene4629</name>
</gene>
<dbReference type="InterPro" id="IPR045851">
    <property type="entry name" value="AMP-bd_C_sf"/>
</dbReference>
<evidence type="ECO:0000256" key="1">
    <source>
        <dbReference type="ARBA" id="ARBA00006432"/>
    </source>
</evidence>
<proteinExistence type="inferred from homology"/>
<dbReference type="PANTHER" id="PTHR43201">
    <property type="entry name" value="ACYL-COA SYNTHETASE"/>
    <property type="match status" value="1"/>
</dbReference>
<dbReference type="InterPro" id="IPR000873">
    <property type="entry name" value="AMP-dep_synth/lig_dom"/>
</dbReference>
<dbReference type="SUPFAM" id="SSF56801">
    <property type="entry name" value="Acetyl-CoA synthetase-like"/>
    <property type="match status" value="1"/>
</dbReference>
<comment type="similarity">
    <text evidence="1">Belongs to the ATP-dependent AMP-binding enzyme family.</text>
</comment>
<dbReference type="GO" id="GO:0006631">
    <property type="term" value="P:fatty acid metabolic process"/>
    <property type="evidence" value="ECO:0007669"/>
    <property type="project" value="TreeGrafter"/>
</dbReference>
<evidence type="ECO:0000259" key="3">
    <source>
        <dbReference type="Pfam" id="PF00501"/>
    </source>
</evidence>
<dbReference type="FunFam" id="3.40.50.12780:FF:000030">
    <property type="entry name" value="Acyl-CoA synthetase family member 3"/>
    <property type="match status" value="1"/>
</dbReference>
<dbReference type="Gene3D" id="3.30.300.30">
    <property type="match status" value="1"/>
</dbReference>
<dbReference type="STRING" id="50429.A0A2B4SPR8"/>
<dbReference type="OrthoDB" id="2962993at2759"/>
<dbReference type="PROSITE" id="PS00455">
    <property type="entry name" value="AMP_BINDING"/>
    <property type="match status" value="1"/>
</dbReference>
<comment type="caution">
    <text evidence="5">The sequence shown here is derived from an EMBL/GenBank/DDBJ whole genome shotgun (WGS) entry which is preliminary data.</text>
</comment>